<dbReference type="Proteomes" id="UP000234789">
    <property type="component" value="Unassembled WGS sequence"/>
</dbReference>
<keyword evidence="3" id="KW-1185">Reference proteome</keyword>
<feature type="transmembrane region" description="Helical" evidence="1">
    <location>
        <begin position="6"/>
        <end position="24"/>
    </location>
</feature>
<dbReference type="Pfam" id="PF10066">
    <property type="entry name" value="DUF2304"/>
    <property type="match status" value="1"/>
</dbReference>
<sequence length="126" mass="14270">MKAEFYGVSFALSLAFFFWILHLVRSRRLREQYALLWLLLAAGMTALSLAPEVLDRLALLLGVAYAPSLLSFIGLLSVLALLLRQTLAVSELSLKLVRLTQSEALQQERLRRLEQRVEAMPQEARS</sequence>
<accession>A0A2N5NDL3</accession>
<dbReference type="EMBL" id="NFEZ01000001">
    <property type="protein sequence ID" value="PLT48446.1"/>
    <property type="molecule type" value="Genomic_DNA"/>
</dbReference>
<keyword evidence="1" id="KW-1133">Transmembrane helix</keyword>
<dbReference type="RefSeq" id="WP_101807647.1">
    <property type="nucleotide sequence ID" value="NZ_NFEZ01000001.1"/>
</dbReference>
<keyword evidence="1" id="KW-0472">Membrane</keyword>
<name>A0A2N5NDL3_9BACL</name>
<organism evidence="2 3">
    <name type="scientific">Paenibacillus pasadenensis</name>
    <dbReference type="NCBI Taxonomy" id="217090"/>
    <lineage>
        <taxon>Bacteria</taxon>
        <taxon>Bacillati</taxon>
        <taxon>Bacillota</taxon>
        <taxon>Bacilli</taxon>
        <taxon>Bacillales</taxon>
        <taxon>Paenibacillaceae</taxon>
        <taxon>Paenibacillus</taxon>
    </lineage>
</organism>
<gene>
    <name evidence="2" type="ORF">B8V81_0578</name>
</gene>
<comment type="caution">
    <text evidence="2">The sequence shown here is derived from an EMBL/GenBank/DDBJ whole genome shotgun (WGS) entry which is preliminary data.</text>
</comment>
<protein>
    <recommendedName>
        <fullName evidence="4">DUF2304 domain-containing protein</fullName>
    </recommendedName>
</protein>
<reference evidence="2 3" key="1">
    <citation type="submission" date="2017-05" db="EMBL/GenBank/DDBJ databases">
        <title>Functional genome analysis of Paenibacillus pasadenensis strain R16: insights on endophytic life style and antifungal activity.</title>
        <authorList>
            <person name="Passera A."/>
            <person name="Marcolungo L."/>
            <person name="Casati P."/>
            <person name="Brasca M."/>
            <person name="Quaglino F."/>
            <person name="Delledonne M."/>
        </authorList>
    </citation>
    <scope>NUCLEOTIDE SEQUENCE [LARGE SCALE GENOMIC DNA]</scope>
    <source>
        <strain evidence="2 3">R16</strain>
    </source>
</reference>
<dbReference type="InterPro" id="IPR019277">
    <property type="entry name" value="DUF2304"/>
</dbReference>
<keyword evidence="1" id="KW-0812">Transmembrane</keyword>
<evidence type="ECO:0000256" key="1">
    <source>
        <dbReference type="SAM" id="Phobius"/>
    </source>
</evidence>
<feature type="transmembrane region" description="Helical" evidence="1">
    <location>
        <begin position="33"/>
        <end position="51"/>
    </location>
</feature>
<evidence type="ECO:0000313" key="2">
    <source>
        <dbReference type="EMBL" id="PLT48446.1"/>
    </source>
</evidence>
<dbReference type="AlphaFoldDB" id="A0A2N5NDL3"/>
<evidence type="ECO:0000313" key="3">
    <source>
        <dbReference type="Proteomes" id="UP000234789"/>
    </source>
</evidence>
<proteinExistence type="predicted"/>
<evidence type="ECO:0008006" key="4">
    <source>
        <dbReference type="Google" id="ProtNLM"/>
    </source>
</evidence>
<feature type="transmembrane region" description="Helical" evidence="1">
    <location>
        <begin position="57"/>
        <end position="83"/>
    </location>
</feature>